<evidence type="ECO:0000313" key="10">
    <source>
        <dbReference type="Proteomes" id="UP000326453"/>
    </source>
</evidence>
<dbReference type="EMBL" id="CP058690">
    <property type="protein sequence ID" value="QLH15656.1"/>
    <property type="molecule type" value="Genomic_DNA"/>
</dbReference>
<protein>
    <submittedName>
        <fullName evidence="8">HxlR family transcriptional regulator</fullName>
    </submittedName>
    <submittedName>
        <fullName evidence="7">Winged helix-turn-helix transcriptional regulator</fullName>
    </submittedName>
</protein>
<dbReference type="Proteomes" id="UP000273626">
    <property type="component" value="Unassembled WGS sequence"/>
</dbReference>
<feature type="domain" description="HTH hxlR-type" evidence="5">
    <location>
        <begin position="16"/>
        <end position="109"/>
    </location>
</feature>
<evidence type="ECO:0000313" key="9">
    <source>
        <dbReference type="Proteomes" id="UP000273626"/>
    </source>
</evidence>
<dbReference type="PROSITE" id="PS51118">
    <property type="entry name" value="HTH_HXLR"/>
    <property type="match status" value="1"/>
</dbReference>
<evidence type="ECO:0000313" key="7">
    <source>
        <dbReference type="EMBL" id="QLH15656.1"/>
    </source>
</evidence>
<evidence type="ECO:0000256" key="3">
    <source>
        <dbReference type="ARBA" id="ARBA00023163"/>
    </source>
</evidence>
<reference evidence="7 11" key="3">
    <citation type="submission" date="2020-07" db="EMBL/GenBank/DDBJ databases">
        <title>The complete genome of Paracoccus pantotrophus ACCC 10489.</title>
        <authorList>
            <person name="Si Y."/>
        </authorList>
    </citation>
    <scope>NUCLEOTIDE SEQUENCE [LARGE SCALE GENOMIC DNA]</scope>
    <source>
        <strain evidence="7 11">ACCC10489</strain>
    </source>
</reference>
<proteinExistence type="predicted"/>
<reference evidence="6 10" key="2">
    <citation type="submission" date="2019-01" db="EMBL/GenBank/DDBJ databases">
        <title>Complete Genome Sequence and Annotation of the Paracoccus pantotrophus type strain DSM 2944.</title>
        <authorList>
            <person name="Bockwoldt J.A."/>
            <person name="Zimmermann M."/>
            <person name="Tiso T."/>
            <person name="Blank L.M."/>
        </authorList>
    </citation>
    <scope>NUCLEOTIDE SEQUENCE [LARGE SCALE GENOMIC DNA]</scope>
    <source>
        <strain evidence="6 10">DSM 2944</strain>
    </source>
</reference>
<dbReference type="InterPro" id="IPR036388">
    <property type="entry name" value="WH-like_DNA-bd_sf"/>
</dbReference>
<dbReference type="PANTHER" id="PTHR33204">
    <property type="entry name" value="TRANSCRIPTIONAL REGULATOR, MARR FAMILY"/>
    <property type="match status" value="1"/>
</dbReference>
<dbReference type="GO" id="GO:0003677">
    <property type="term" value="F:DNA binding"/>
    <property type="evidence" value="ECO:0007669"/>
    <property type="project" value="UniProtKB-KW"/>
</dbReference>
<name>A0A1I5H6N4_PARPN</name>
<accession>A0A1I5H6N4</accession>
<dbReference type="GeneID" id="51372661"/>
<dbReference type="AlphaFoldDB" id="A0A1I5H6N4"/>
<dbReference type="Gene3D" id="1.10.10.10">
    <property type="entry name" value="Winged helix-like DNA-binding domain superfamily/Winged helix DNA-binding domain"/>
    <property type="match status" value="1"/>
</dbReference>
<keyword evidence="3" id="KW-0804">Transcription</keyword>
<evidence type="ECO:0000256" key="1">
    <source>
        <dbReference type="ARBA" id="ARBA00023015"/>
    </source>
</evidence>
<dbReference type="EMBL" id="RBLI01000001">
    <property type="protein sequence ID" value="RKS51382.1"/>
    <property type="molecule type" value="Genomic_DNA"/>
</dbReference>
<dbReference type="RefSeq" id="WP_024843556.1">
    <property type="nucleotide sequence ID" value="NZ_CP038203.1"/>
</dbReference>
<evidence type="ECO:0000256" key="4">
    <source>
        <dbReference type="SAM" id="MobiDB-lite"/>
    </source>
</evidence>
<sequence>MTNTGKISRLRYEEGCLGAHALNFIGDRWALLVVRELMFAPKRFQMIRAGLPGVTASVLTQRLNQLVQAGVVAHDDVLGVYALTEAGRALHPLLRELCRWALVMPGHDPRKFISISALMISISATVDSAAAAGSPLRAGFVSGKEGFEVALSADGLPLVRAARVPAADFVLEGSGNALAAAVYGPGPVALASAGLIGLRGDRSAAQQFTALFRLAPQTSSSSDSPEETEQALGASST</sequence>
<evidence type="ECO:0000259" key="5">
    <source>
        <dbReference type="PROSITE" id="PS51118"/>
    </source>
</evidence>
<dbReference type="Pfam" id="PF01638">
    <property type="entry name" value="HxlR"/>
    <property type="match status" value="1"/>
</dbReference>
<dbReference type="PANTHER" id="PTHR33204:SF18">
    <property type="entry name" value="TRANSCRIPTIONAL REGULATORY PROTEIN"/>
    <property type="match status" value="1"/>
</dbReference>
<evidence type="ECO:0000313" key="11">
    <source>
        <dbReference type="Proteomes" id="UP000509322"/>
    </source>
</evidence>
<evidence type="ECO:0000256" key="2">
    <source>
        <dbReference type="ARBA" id="ARBA00023125"/>
    </source>
</evidence>
<keyword evidence="1" id="KW-0805">Transcription regulation</keyword>
<gene>
    <name evidence="8" type="ORF">BDE18_0628</name>
    <name evidence="6" type="ORF">ESD82_18875</name>
    <name evidence="7" type="ORF">HYQ43_15965</name>
</gene>
<dbReference type="Proteomes" id="UP000326453">
    <property type="component" value="Chromosome 1"/>
</dbReference>
<dbReference type="KEGG" id="ppan:ESD82_18875"/>
<evidence type="ECO:0000313" key="8">
    <source>
        <dbReference type="EMBL" id="RKS51382.1"/>
    </source>
</evidence>
<dbReference type="InterPro" id="IPR036390">
    <property type="entry name" value="WH_DNA-bd_sf"/>
</dbReference>
<dbReference type="InterPro" id="IPR002577">
    <property type="entry name" value="HTH_HxlR"/>
</dbReference>
<keyword evidence="2" id="KW-0238">DNA-binding</keyword>
<dbReference type="OrthoDB" id="9782219at2"/>
<keyword evidence="9" id="KW-1185">Reference proteome</keyword>
<dbReference type="SUPFAM" id="SSF46785">
    <property type="entry name" value="Winged helix' DNA-binding domain"/>
    <property type="match status" value="1"/>
</dbReference>
<feature type="region of interest" description="Disordered" evidence="4">
    <location>
        <begin position="216"/>
        <end position="237"/>
    </location>
</feature>
<dbReference type="Proteomes" id="UP000509322">
    <property type="component" value="Chromosome 2"/>
</dbReference>
<evidence type="ECO:0000313" key="6">
    <source>
        <dbReference type="EMBL" id="QFG38116.1"/>
    </source>
</evidence>
<reference evidence="8 9" key="1">
    <citation type="submission" date="2018-10" db="EMBL/GenBank/DDBJ databases">
        <title>Genomic Encyclopedia of Archaeal and Bacterial Type Strains, Phase II (KMG-II): from individual species to whole genera.</title>
        <authorList>
            <person name="Goeker M."/>
        </authorList>
    </citation>
    <scope>NUCLEOTIDE SEQUENCE [LARGE SCALE GENOMIC DNA]</scope>
    <source>
        <strain evidence="9">ATCC 35512 / DSM 2944 / CIP 106514 / LMD 82.5 / NBRC 102493 / NCCB 82005 / GB17</strain>
        <strain evidence="8">DSM 2944</strain>
    </source>
</reference>
<organism evidence="7 11">
    <name type="scientific">Paracoccus pantotrophus</name>
    <name type="common">Thiosphaera pantotropha</name>
    <dbReference type="NCBI Taxonomy" id="82367"/>
    <lineage>
        <taxon>Bacteria</taxon>
        <taxon>Pseudomonadati</taxon>
        <taxon>Pseudomonadota</taxon>
        <taxon>Alphaproteobacteria</taxon>
        <taxon>Rhodobacterales</taxon>
        <taxon>Paracoccaceae</taxon>
        <taxon>Paracoccus</taxon>
    </lineage>
</organism>
<dbReference type="EMBL" id="CP044426">
    <property type="protein sequence ID" value="QFG38116.1"/>
    <property type="molecule type" value="Genomic_DNA"/>
</dbReference>